<sequence>MTRNREQDVIDAIDALVDEQMAGGEHAHRKKPAQSK</sequence>
<name>A0A1U2CGF2_9MYCO</name>
<evidence type="ECO:0000313" key="1">
    <source>
        <dbReference type="EMBL" id="SKM29139.1"/>
    </source>
</evidence>
<dbReference type="EMBL" id="FVGW01000006">
    <property type="protein sequence ID" value="SKM29139.1"/>
    <property type="molecule type" value="Genomic_DNA"/>
</dbReference>
<gene>
    <name evidence="1" type="ORF">SAMEA2259716_03382</name>
</gene>
<dbReference type="AlphaFoldDB" id="A0A1U2CGF2"/>
<proteinExistence type="predicted"/>
<accession>A0A1U2CGF2</accession>
<reference evidence="1 2" key="1">
    <citation type="submission" date="2016-11" db="EMBL/GenBank/DDBJ databases">
        <authorList>
            <consortium name="Pathogen Informatics"/>
        </authorList>
    </citation>
    <scope>NUCLEOTIDE SEQUENCE [LARGE SCALE GENOMIC DNA]</scope>
    <source>
        <strain evidence="1 2">911</strain>
    </source>
</reference>
<evidence type="ECO:0000313" key="2">
    <source>
        <dbReference type="Proteomes" id="UP000190074"/>
    </source>
</evidence>
<protein>
    <submittedName>
        <fullName evidence="1">Uncharacterized protein</fullName>
    </submittedName>
</protein>
<dbReference type="Proteomes" id="UP000190074">
    <property type="component" value="Unassembled WGS sequence"/>
</dbReference>
<organism evidence="1 2">
    <name type="scientific">Mycobacteroides abscessus subsp. massiliense</name>
    <dbReference type="NCBI Taxonomy" id="1962118"/>
    <lineage>
        <taxon>Bacteria</taxon>
        <taxon>Bacillati</taxon>
        <taxon>Actinomycetota</taxon>
        <taxon>Actinomycetes</taxon>
        <taxon>Mycobacteriales</taxon>
        <taxon>Mycobacteriaceae</taxon>
        <taxon>Mycobacteroides</taxon>
        <taxon>Mycobacteroides abscessus</taxon>
    </lineage>
</organism>